<protein>
    <submittedName>
        <fullName evidence="1">Uncharacterized protein</fullName>
    </submittedName>
</protein>
<comment type="caution">
    <text evidence="1">The sequence shown here is derived from an EMBL/GenBank/DDBJ whole genome shotgun (WGS) entry which is preliminary data.</text>
</comment>
<keyword evidence="2" id="KW-1185">Reference proteome</keyword>
<organism evidence="1 2">
    <name type="scientific">Duganella radicis</name>
    <dbReference type="NCBI Taxonomy" id="551988"/>
    <lineage>
        <taxon>Bacteria</taxon>
        <taxon>Pseudomonadati</taxon>
        <taxon>Pseudomonadota</taxon>
        <taxon>Betaproteobacteria</taxon>
        <taxon>Burkholderiales</taxon>
        <taxon>Oxalobacteraceae</taxon>
        <taxon>Telluria group</taxon>
        <taxon>Duganella</taxon>
    </lineage>
</organism>
<accession>A0A6L6PKK4</accession>
<dbReference type="Proteomes" id="UP000475582">
    <property type="component" value="Unassembled WGS sequence"/>
</dbReference>
<evidence type="ECO:0000313" key="1">
    <source>
        <dbReference type="EMBL" id="MTV39482.1"/>
    </source>
</evidence>
<reference evidence="1 2" key="1">
    <citation type="submission" date="2019-11" db="EMBL/GenBank/DDBJ databases">
        <title>Type strains purchased from KCTC, JCM and DSMZ.</title>
        <authorList>
            <person name="Lu H."/>
        </authorList>
    </citation>
    <scope>NUCLEOTIDE SEQUENCE [LARGE SCALE GENOMIC DNA]</scope>
    <source>
        <strain evidence="1 2">KCTC 22382</strain>
    </source>
</reference>
<dbReference type="AlphaFoldDB" id="A0A6L6PKK4"/>
<name>A0A6L6PKK4_9BURK</name>
<proteinExistence type="predicted"/>
<gene>
    <name evidence="1" type="ORF">GM676_18100</name>
</gene>
<dbReference type="EMBL" id="WNKY01000020">
    <property type="protein sequence ID" value="MTV39482.1"/>
    <property type="molecule type" value="Genomic_DNA"/>
</dbReference>
<sequence>MAPPLAVAAAGAISAALYGRKKQWLNAALAGMAGAALAVSLADMRMPAAAAAPLAVNTEAGRISDADRLAIPAASAITLSGDGVREAEWRDLPARPLQWKPAPADLLWLDFPRSISLGRIFTLSVRRSPAQAGWRLQLLAENKQVLADSGPSSSAQAAVQWLPPVVENMVLQARMLDAAGKTIAQGPVPLQVHEPVSLQIQGRFDAPSFDARTLNQLLSDGGAILDWNVTLGKAITRSETARAPLTAPNAMFVDAAYVEHLSPSARGSLLAQVGQGVPLVVLGGNAADVGVWQRDFGLMLHPQSPTTEKEDVRQFGALAMSPAGLNPAENAADPWSVLARDGKQQPWMWSRAVGKGRVVWLGVTDWHKHAISAPQSLALWWQSAMDRIALDSVRKTVWQLNDPMPVPGLRSEVCAQGVKAGVALTAAGDGMMALQTRADKADGVCAAFWPRKAGWIKFSAKGMEAPGAEYIYAANDWPAWQRALRHEATALYAARSAPAIKAAGWAAGGPTNGAAGGAASGTAAIAVNAPITGNAANAARAPGTAALADGGAEDAGVPAGRRLPAAPFAVLFALSMLALWYREQSAEKSPAREAQG</sequence>
<evidence type="ECO:0000313" key="2">
    <source>
        <dbReference type="Proteomes" id="UP000475582"/>
    </source>
</evidence>